<feature type="domain" description="ABC transmembrane type-1" evidence="10">
    <location>
        <begin position="98"/>
        <end position="299"/>
    </location>
</feature>
<keyword evidence="3" id="KW-1003">Cell membrane</keyword>
<evidence type="ECO:0000256" key="5">
    <source>
        <dbReference type="ARBA" id="ARBA00022692"/>
    </source>
</evidence>
<dbReference type="Gene3D" id="1.10.3720.10">
    <property type="entry name" value="MetI-like"/>
    <property type="match status" value="1"/>
</dbReference>
<organism evidence="11 12">
    <name type="scientific">Klebsiella aerogenes (strain ATCC 13048 / DSM 30053 / CCUG 1429 / JCM 1235 / KCTC 2190 / NBRC 13534 / NCIMB 10102 / NCTC 10006 / CDC 819-56)</name>
    <name type="common">Enterobacter aerogenes</name>
    <dbReference type="NCBI Taxonomy" id="1028307"/>
    <lineage>
        <taxon>Bacteria</taxon>
        <taxon>Pseudomonadati</taxon>
        <taxon>Pseudomonadota</taxon>
        <taxon>Gammaproteobacteria</taxon>
        <taxon>Enterobacterales</taxon>
        <taxon>Enterobacteriaceae</taxon>
        <taxon>Klebsiella/Raoultella group</taxon>
        <taxon>Klebsiella</taxon>
    </lineage>
</organism>
<evidence type="ECO:0000256" key="2">
    <source>
        <dbReference type="ARBA" id="ARBA00022448"/>
    </source>
</evidence>
<keyword evidence="6 9" id="KW-1133">Transmembrane helix</keyword>
<evidence type="ECO:0000256" key="1">
    <source>
        <dbReference type="ARBA" id="ARBA00004429"/>
    </source>
</evidence>
<sequence length="314" mass="33842">MSHYLWRRLGQGVLVLWAAFTLTFFLLQVLPGDAILIKFQNPDLGLSPQQIAEMRVVYGADSPLWQQYFHTLLAMLQGDFGYSLQAGLPVSSLIASNLPDTLALALPAFALAVLLAFAIAIASRLPGLRSISNLLQSLPVLFISLPTFWLGIALIQIFSFQLHWVPVINPGPLQGLVLPVIAVAIPISAPLAQILLRTMDHIAAQPFVAVARAKGMSEPRVLWRHVTGNALLPTLNIAGLLLGELIAGALITETVFGRSGLGQLTQQAVNNQDIAILQAVVMISALGFVVINLLVDLLMPMLDPRLKPLRGGAL</sequence>
<name>A0A0H3FWE5_KLEAK</name>
<evidence type="ECO:0000256" key="3">
    <source>
        <dbReference type="ARBA" id="ARBA00022475"/>
    </source>
</evidence>
<dbReference type="Pfam" id="PF00528">
    <property type="entry name" value="BPD_transp_1"/>
    <property type="match status" value="1"/>
</dbReference>
<evidence type="ECO:0000256" key="7">
    <source>
        <dbReference type="ARBA" id="ARBA00023136"/>
    </source>
</evidence>
<feature type="transmembrane region" description="Helical" evidence="9">
    <location>
        <begin position="134"/>
        <end position="156"/>
    </location>
</feature>
<dbReference type="PANTHER" id="PTHR43163">
    <property type="entry name" value="DIPEPTIDE TRANSPORT SYSTEM PERMEASE PROTEIN DPPB-RELATED"/>
    <property type="match status" value="1"/>
</dbReference>
<feature type="transmembrane region" description="Helical" evidence="9">
    <location>
        <begin position="12"/>
        <end position="30"/>
    </location>
</feature>
<dbReference type="PANTHER" id="PTHR43163:SF6">
    <property type="entry name" value="DIPEPTIDE TRANSPORT SYSTEM PERMEASE PROTEIN DPPB-RELATED"/>
    <property type="match status" value="1"/>
</dbReference>
<keyword evidence="7 9" id="KW-0472">Membrane</keyword>
<dbReference type="Proteomes" id="UP000008881">
    <property type="component" value="Chromosome"/>
</dbReference>
<dbReference type="InterPro" id="IPR000515">
    <property type="entry name" value="MetI-like"/>
</dbReference>
<evidence type="ECO:0000256" key="8">
    <source>
        <dbReference type="ARBA" id="ARBA00024202"/>
    </source>
</evidence>
<evidence type="ECO:0000256" key="4">
    <source>
        <dbReference type="ARBA" id="ARBA00022519"/>
    </source>
</evidence>
<dbReference type="HOGENOM" id="CLU_036879_0_2_6"/>
<dbReference type="KEGG" id="eae:EAE_19770"/>
<comment type="subcellular location">
    <subcellularLocation>
        <location evidence="1">Cell inner membrane</location>
        <topology evidence="1">Multi-pass membrane protein</topology>
    </subcellularLocation>
    <subcellularLocation>
        <location evidence="9">Cell membrane</location>
        <topology evidence="9">Multi-pass membrane protein</topology>
    </subcellularLocation>
</comment>
<comment type="similarity">
    <text evidence="8">Belongs to the binding-protein-dependent transport system permease family. OppBC subfamily.</text>
</comment>
<accession>A0A0H3FWE5</accession>
<keyword evidence="12" id="KW-1185">Reference proteome</keyword>
<dbReference type="PROSITE" id="PS50928">
    <property type="entry name" value="ABC_TM1"/>
    <property type="match status" value="1"/>
</dbReference>
<keyword evidence="5 9" id="KW-0812">Transmembrane</keyword>
<dbReference type="InterPro" id="IPR045621">
    <property type="entry name" value="BPD_transp_1_N"/>
</dbReference>
<feature type="transmembrane region" description="Helical" evidence="9">
    <location>
        <begin position="230"/>
        <end position="251"/>
    </location>
</feature>
<dbReference type="OrthoDB" id="9805855at2"/>
<evidence type="ECO:0000256" key="6">
    <source>
        <dbReference type="ARBA" id="ARBA00022989"/>
    </source>
</evidence>
<dbReference type="SUPFAM" id="SSF161098">
    <property type="entry name" value="MetI-like"/>
    <property type="match status" value="1"/>
</dbReference>
<dbReference type="AlphaFoldDB" id="A0A0H3FWE5"/>
<evidence type="ECO:0000313" key="12">
    <source>
        <dbReference type="Proteomes" id="UP000008881"/>
    </source>
</evidence>
<dbReference type="GO" id="GO:0055085">
    <property type="term" value="P:transmembrane transport"/>
    <property type="evidence" value="ECO:0007669"/>
    <property type="project" value="InterPro"/>
</dbReference>
<feature type="transmembrane region" description="Helical" evidence="9">
    <location>
        <begin position="102"/>
        <end position="122"/>
    </location>
</feature>
<dbReference type="GO" id="GO:0005886">
    <property type="term" value="C:plasma membrane"/>
    <property type="evidence" value="ECO:0007669"/>
    <property type="project" value="UniProtKB-SubCell"/>
</dbReference>
<gene>
    <name evidence="11" type="ordered locus">EAE_19770</name>
</gene>
<evidence type="ECO:0000256" key="9">
    <source>
        <dbReference type="RuleBase" id="RU363032"/>
    </source>
</evidence>
<dbReference type="EMBL" id="CP002824">
    <property type="protein sequence ID" value="AEG98861.1"/>
    <property type="molecule type" value="Genomic_DNA"/>
</dbReference>
<evidence type="ECO:0000259" key="10">
    <source>
        <dbReference type="PROSITE" id="PS50928"/>
    </source>
</evidence>
<dbReference type="eggNOG" id="COG0601">
    <property type="taxonomic scope" value="Bacteria"/>
</dbReference>
<evidence type="ECO:0000313" key="11">
    <source>
        <dbReference type="EMBL" id="AEG98861.1"/>
    </source>
</evidence>
<keyword evidence="2 9" id="KW-0813">Transport</keyword>
<feature type="transmembrane region" description="Helical" evidence="9">
    <location>
        <begin position="176"/>
        <end position="196"/>
    </location>
</feature>
<dbReference type="PATRIC" id="fig|1028307.3.peg.3948"/>
<dbReference type="Pfam" id="PF19300">
    <property type="entry name" value="BPD_transp_1_N"/>
    <property type="match status" value="1"/>
</dbReference>
<protein>
    <submittedName>
        <fullName evidence="11">Peptide ABC transporter membrane protein</fullName>
    </submittedName>
</protein>
<dbReference type="CDD" id="cd06261">
    <property type="entry name" value="TM_PBP2"/>
    <property type="match status" value="1"/>
</dbReference>
<keyword evidence="4" id="KW-0997">Cell inner membrane</keyword>
<dbReference type="RefSeq" id="WP_015705507.1">
    <property type="nucleotide sequence ID" value="NC_015663.1"/>
</dbReference>
<reference evidence="11 12" key="1">
    <citation type="journal article" date="2012" name="J. Bacteriol.">
        <title>Complete genome sequence of Enterobacter aerogenes KCTC 2190.</title>
        <authorList>
            <person name="Shin S.H."/>
            <person name="Kim S."/>
            <person name="Kim J.Y."/>
            <person name="Lee S."/>
            <person name="Um Y."/>
            <person name="Oh M.K."/>
            <person name="Kim Y.R."/>
            <person name="Lee J."/>
            <person name="Yang K.S."/>
        </authorList>
    </citation>
    <scope>NUCLEOTIDE SEQUENCE [LARGE SCALE GENOMIC DNA]</scope>
    <source>
        <strain evidence="11 12">KCTC 2190</strain>
    </source>
</reference>
<dbReference type="InterPro" id="IPR035906">
    <property type="entry name" value="MetI-like_sf"/>
</dbReference>
<feature type="transmembrane region" description="Helical" evidence="9">
    <location>
        <begin position="274"/>
        <end position="295"/>
    </location>
</feature>
<dbReference type="GeneID" id="93312139"/>
<proteinExistence type="inferred from homology"/>